<feature type="non-terminal residue" evidence="10">
    <location>
        <position position="1"/>
    </location>
</feature>
<keyword evidence="5" id="KW-0560">Oxidoreductase</keyword>
<evidence type="ECO:0000256" key="1">
    <source>
        <dbReference type="ARBA" id="ARBA00022450"/>
    </source>
</evidence>
<dbReference type="PANTHER" id="PTHR43775:SF7">
    <property type="entry name" value="FATTY ACID SYNTHASE"/>
    <property type="match status" value="1"/>
</dbReference>
<dbReference type="InterPro" id="IPR016035">
    <property type="entry name" value="Acyl_Trfase/lysoPLipase"/>
</dbReference>
<evidence type="ECO:0000256" key="2">
    <source>
        <dbReference type="ARBA" id="ARBA00022516"/>
    </source>
</evidence>
<dbReference type="GO" id="GO:0006633">
    <property type="term" value="P:fatty acid biosynthetic process"/>
    <property type="evidence" value="ECO:0007669"/>
    <property type="project" value="UniProtKB-KW"/>
</dbReference>
<dbReference type="InterPro" id="IPR042104">
    <property type="entry name" value="PKS_dehydratase_sf"/>
</dbReference>
<dbReference type="PANTHER" id="PTHR43775">
    <property type="entry name" value="FATTY ACID SYNTHASE"/>
    <property type="match status" value="1"/>
</dbReference>
<dbReference type="Gene3D" id="1.10.287.1960">
    <property type="match status" value="1"/>
</dbReference>
<dbReference type="Pfam" id="PF00698">
    <property type="entry name" value="Acyl_transf_1"/>
    <property type="match status" value="1"/>
</dbReference>
<keyword evidence="11" id="KW-1185">Reference proteome</keyword>
<keyword evidence="2" id="KW-0444">Lipid biosynthesis</keyword>
<evidence type="ECO:0000313" key="11">
    <source>
        <dbReference type="Proteomes" id="UP001159042"/>
    </source>
</evidence>
<organism evidence="10 11">
    <name type="scientific">Exocentrus adspersus</name>
    <dbReference type="NCBI Taxonomy" id="1586481"/>
    <lineage>
        <taxon>Eukaryota</taxon>
        <taxon>Metazoa</taxon>
        <taxon>Ecdysozoa</taxon>
        <taxon>Arthropoda</taxon>
        <taxon>Hexapoda</taxon>
        <taxon>Insecta</taxon>
        <taxon>Pterygota</taxon>
        <taxon>Neoptera</taxon>
        <taxon>Endopterygota</taxon>
        <taxon>Coleoptera</taxon>
        <taxon>Polyphaga</taxon>
        <taxon>Cucujiformia</taxon>
        <taxon>Chrysomeloidea</taxon>
        <taxon>Cerambycidae</taxon>
        <taxon>Lamiinae</taxon>
        <taxon>Acanthocinini</taxon>
        <taxon>Exocentrus</taxon>
    </lineage>
</organism>
<keyword evidence="1" id="KW-0596">Phosphopantetheine</keyword>
<feature type="domain" description="Malonyl-CoA:ACP transacylase (MAT)" evidence="9">
    <location>
        <begin position="2"/>
        <end position="129"/>
    </location>
</feature>
<protein>
    <recommendedName>
        <fullName evidence="9">Malonyl-CoA:ACP transacylase (MAT) domain-containing protein</fullName>
    </recommendedName>
</protein>
<sequence length="627" mass="71486">FAYHTKYVKDSVPYLHQILEEILKTPTLRSSKWISTSLADQQRNEHWARYNCAEYHRNNYANPVNFRQLYKHVPGDAIVVEFAPHGLLQSILRKELPSTTTILSLADRNCQDNEERFLSAIGKIYLAGGRPNLKNLYNGVTYPVSRGTKMISPLVKWNHRISWFVPMWKPVDSFGHVTTVNTSNERYSYLSGHNVDGTVVMPASGYLVVIEDVQFTRTTSLASKTDIQFLVNIMKQSGYFEISEDGSVVCTGKIYSKLDVSCEYSNATFSKASTGELVLAVEDFYKECHLRGYYLEECFQCFQKCDVHVLQGKFKWKGNFCCFLNNMLVMRIVSEVERDCLLLPSALGKIVIDPVDHLMRASENSDLFISLNKTVNTVKSGGIEIRGLVFSKTLRRKPAEKTRRLETYDFVAYEMSMDSNFDLVKSLRVVAQIIVQNNKYSTSSFKVCYMKKNYPNELMAKIKSTLEEQIMVETEYFNYSKVDSQSNTFDLVVITENLTAINAGEIIKCLHNKGMILYLGDITKITVDNMDLEKDTIFNILKNGKWGTIVQLPLNAEQEKKVENASVNISSIGDLSSFVRVERPSSYSNSVSEHVYVFYSTLNARYVLVATGKLNQTLNQRSILEEE</sequence>
<dbReference type="InterPro" id="IPR050091">
    <property type="entry name" value="PKS_NRPS_Biosynth_Enz"/>
</dbReference>
<proteinExistence type="predicted"/>
<evidence type="ECO:0000313" key="10">
    <source>
        <dbReference type="EMBL" id="KAJ8915036.1"/>
    </source>
</evidence>
<dbReference type="GO" id="GO:0016491">
    <property type="term" value="F:oxidoreductase activity"/>
    <property type="evidence" value="ECO:0007669"/>
    <property type="project" value="UniProtKB-KW"/>
</dbReference>
<dbReference type="AlphaFoldDB" id="A0AAV8VMC5"/>
<keyword evidence="8" id="KW-0511">Multifunctional enzyme</keyword>
<dbReference type="Gene3D" id="3.40.50.720">
    <property type="entry name" value="NAD(P)-binding Rossmann-like Domain"/>
    <property type="match status" value="1"/>
</dbReference>
<evidence type="ECO:0000256" key="6">
    <source>
        <dbReference type="ARBA" id="ARBA00023098"/>
    </source>
</evidence>
<evidence type="ECO:0000256" key="8">
    <source>
        <dbReference type="ARBA" id="ARBA00023268"/>
    </source>
</evidence>
<dbReference type="Proteomes" id="UP001159042">
    <property type="component" value="Unassembled WGS sequence"/>
</dbReference>
<keyword evidence="6" id="KW-0443">Lipid metabolism</keyword>
<keyword evidence="3" id="KW-0276">Fatty acid metabolism</keyword>
<reference evidence="10 11" key="1">
    <citation type="journal article" date="2023" name="Insect Mol. Biol.">
        <title>Genome sequencing provides insights into the evolution of gene families encoding plant cell wall-degrading enzymes in longhorned beetles.</title>
        <authorList>
            <person name="Shin N.R."/>
            <person name="Okamura Y."/>
            <person name="Kirsch R."/>
            <person name="Pauchet Y."/>
        </authorList>
    </citation>
    <scope>NUCLEOTIDE SEQUENCE [LARGE SCALE GENOMIC DNA]</scope>
    <source>
        <strain evidence="10">EAD_L_NR</strain>
    </source>
</reference>
<dbReference type="EMBL" id="JANEYG010000059">
    <property type="protein sequence ID" value="KAJ8915036.1"/>
    <property type="molecule type" value="Genomic_DNA"/>
</dbReference>
<evidence type="ECO:0000256" key="7">
    <source>
        <dbReference type="ARBA" id="ARBA00023160"/>
    </source>
</evidence>
<evidence type="ECO:0000256" key="4">
    <source>
        <dbReference type="ARBA" id="ARBA00022857"/>
    </source>
</evidence>
<dbReference type="SUPFAM" id="SSF52151">
    <property type="entry name" value="FabD/lysophospholipase-like"/>
    <property type="match status" value="1"/>
</dbReference>
<evidence type="ECO:0000259" key="9">
    <source>
        <dbReference type="Pfam" id="PF00698"/>
    </source>
</evidence>
<dbReference type="InterPro" id="IPR014043">
    <property type="entry name" value="Acyl_transferase_dom"/>
</dbReference>
<evidence type="ECO:0000256" key="5">
    <source>
        <dbReference type="ARBA" id="ARBA00023002"/>
    </source>
</evidence>
<dbReference type="GO" id="GO:0004312">
    <property type="term" value="F:fatty acid synthase activity"/>
    <property type="evidence" value="ECO:0007669"/>
    <property type="project" value="TreeGrafter"/>
</dbReference>
<keyword evidence="4" id="KW-0521">NADP</keyword>
<dbReference type="Gene3D" id="3.90.180.10">
    <property type="entry name" value="Medium-chain alcohol dehydrogenases, catalytic domain"/>
    <property type="match status" value="1"/>
</dbReference>
<name>A0AAV8VMC5_9CUCU</name>
<keyword evidence="7" id="KW-0275">Fatty acid biosynthesis</keyword>
<evidence type="ECO:0000256" key="3">
    <source>
        <dbReference type="ARBA" id="ARBA00022832"/>
    </source>
</evidence>
<dbReference type="Gene3D" id="3.30.70.3290">
    <property type="match status" value="1"/>
</dbReference>
<accession>A0AAV8VMC5</accession>
<gene>
    <name evidence="10" type="ORF">NQ315_016011</name>
</gene>
<dbReference type="Gene3D" id="3.10.129.110">
    <property type="entry name" value="Polyketide synthase dehydratase"/>
    <property type="match status" value="1"/>
</dbReference>
<comment type="caution">
    <text evidence="10">The sequence shown here is derived from an EMBL/GenBank/DDBJ whole genome shotgun (WGS) entry which is preliminary data.</text>
</comment>